<evidence type="ECO:0000313" key="9">
    <source>
        <dbReference type="EMBL" id="RED99752.1"/>
    </source>
</evidence>
<evidence type="ECO:0000256" key="5">
    <source>
        <dbReference type="ARBA" id="ARBA00022801"/>
    </source>
</evidence>
<evidence type="ECO:0000256" key="8">
    <source>
        <dbReference type="HAMAP-Rule" id="MF_00490"/>
    </source>
</evidence>
<reference evidence="9 10" key="1">
    <citation type="submission" date="2018-07" db="EMBL/GenBank/DDBJ databases">
        <title>Genomic Encyclopedia of Type Strains, Phase IV (KMG-IV): sequencing the most valuable type-strain genomes for metagenomic binning, comparative biology and taxonomic classification.</title>
        <authorList>
            <person name="Goeker M."/>
        </authorList>
    </citation>
    <scope>NUCLEOTIDE SEQUENCE [LARGE SCALE GENOMIC DNA]</scope>
    <source>
        <strain evidence="9 10">DSM 4134</strain>
    </source>
</reference>
<dbReference type="FunFam" id="3.90.1560.10:FF:000001">
    <property type="entry name" value="Probable 2-phosphosulfolactate phosphatase"/>
    <property type="match status" value="1"/>
</dbReference>
<evidence type="ECO:0000256" key="4">
    <source>
        <dbReference type="ARBA" id="ARBA00021948"/>
    </source>
</evidence>
<gene>
    <name evidence="8" type="primary">comB</name>
    <name evidence="9" type="ORF">C7460_10734</name>
</gene>
<comment type="cofactor">
    <cofactor evidence="1 8">
        <name>Mg(2+)</name>
        <dbReference type="ChEBI" id="CHEBI:18420"/>
    </cofactor>
</comment>
<dbReference type="EC" id="3.1.3.71" evidence="3 8"/>
<dbReference type="SUPFAM" id="SSF142823">
    <property type="entry name" value="ComB-like"/>
    <property type="match status" value="1"/>
</dbReference>
<dbReference type="InterPro" id="IPR036702">
    <property type="entry name" value="ComB-like_sf"/>
</dbReference>
<evidence type="ECO:0000256" key="7">
    <source>
        <dbReference type="ARBA" id="ARBA00033711"/>
    </source>
</evidence>
<dbReference type="GO" id="GO:0000287">
    <property type="term" value="F:magnesium ion binding"/>
    <property type="evidence" value="ECO:0007669"/>
    <property type="project" value="UniProtKB-UniRule"/>
</dbReference>
<evidence type="ECO:0000313" key="10">
    <source>
        <dbReference type="Proteomes" id="UP000256779"/>
    </source>
</evidence>
<accession>A0A3D9L5P5</accession>
<comment type="catalytic activity">
    <reaction evidence="7 8">
        <text>(2R)-O-phospho-3-sulfolactate + H2O = (2R)-3-sulfolactate + phosphate</text>
        <dbReference type="Rhea" id="RHEA:23416"/>
        <dbReference type="ChEBI" id="CHEBI:15377"/>
        <dbReference type="ChEBI" id="CHEBI:15597"/>
        <dbReference type="ChEBI" id="CHEBI:43474"/>
        <dbReference type="ChEBI" id="CHEBI:58738"/>
        <dbReference type="EC" id="3.1.3.71"/>
    </reaction>
</comment>
<dbReference type="PANTHER" id="PTHR37311:SF1">
    <property type="entry name" value="2-PHOSPHOSULFOLACTATE PHOSPHATASE-RELATED"/>
    <property type="match status" value="1"/>
</dbReference>
<comment type="caution">
    <text evidence="9">The sequence shown here is derived from an EMBL/GenBank/DDBJ whole genome shotgun (WGS) entry which is preliminary data.</text>
</comment>
<evidence type="ECO:0000256" key="3">
    <source>
        <dbReference type="ARBA" id="ARBA00012953"/>
    </source>
</evidence>
<dbReference type="Proteomes" id="UP000256779">
    <property type="component" value="Unassembled WGS sequence"/>
</dbReference>
<evidence type="ECO:0000256" key="1">
    <source>
        <dbReference type="ARBA" id="ARBA00001946"/>
    </source>
</evidence>
<dbReference type="InterPro" id="IPR005238">
    <property type="entry name" value="ComB-like"/>
</dbReference>
<dbReference type="AlphaFoldDB" id="A0A3D9L5P5"/>
<dbReference type="OrthoDB" id="4913at2"/>
<dbReference type="GO" id="GO:0050532">
    <property type="term" value="F:2-phosphosulfolactate phosphatase activity"/>
    <property type="evidence" value="ECO:0007669"/>
    <property type="project" value="UniProtKB-UniRule"/>
</dbReference>
<proteinExistence type="inferred from homology"/>
<organism evidence="9 10">
    <name type="scientific">Marinoscillum furvescens DSM 4134</name>
    <dbReference type="NCBI Taxonomy" id="1122208"/>
    <lineage>
        <taxon>Bacteria</taxon>
        <taxon>Pseudomonadati</taxon>
        <taxon>Bacteroidota</taxon>
        <taxon>Cytophagia</taxon>
        <taxon>Cytophagales</taxon>
        <taxon>Reichenbachiellaceae</taxon>
        <taxon>Marinoscillum</taxon>
    </lineage>
</organism>
<dbReference type="RefSeq" id="WP_115867777.1">
    <property type="nucleotide sequence ID" value="NZ_QREG01000007.1"/>
</dbReference>
<dbReference type="Pfam" id="PF04029">
    <property type="entry name" value="2-ph_phosp"/>
    <property type="match status" value="1"/>
</dbReference>
<keyword evidence="6 8" id="KW-0460">Magnesium</keyword>
<dbReference type="GO" id="GO:0050545">
    <property type="term" value="F:sulfopyruvate decarboxylase activity"/>
    <property type="evidence" value="ECO:0007669"/>
    <property type="project" value="TreeGrafter"/>
</dbReference>
<dbReference type="PANTHER" id="PTHR37311">
    <property type="entry name" value="2-PHOSPHOSULFOLACTATE PHOSPHATASE-RELATED"/>
    <property type="match status" value="1"/>
</dbReference>
<protein>
    <recommendedName>
        <fullName evidence="4 8">Probable 2-phosphosulfolactate phosphatase</fullName>
        <ecNumber evidence="3 8">3.1.3.71</ecNumber>
    </recommendedName>
</protein>
<keyword evidence="10" id="KW-1185">Reference proteome</keyword>
<dbReference type="EMBL" id="QREG01000007">
    <property type="protein sequence ID" value="RED99752.1"/>
    <property type="molecule type" value="Genomic_DNA"/>
</dbReference>
<name>A0A3D9L5P5_MARFU</name>
<evidence type="ECO:0000256" key="6">
    <source>
        <dbReference type="ARBA" id="ARBA00022842"/>
    </source>
</evidence>
<dbReference type="Gene3D" id="3.90.1560.10">
    <property type="entry name" value="ComB-like"/>
    <property type="match status" value="1"/>
</dbReference>
<comment type="similarity">
    <text evidence="2 8">Belongs to the ComB family.</text>
</comment>
<dbReference type="HAMAP" id="MF_00490">
    <property type="entry name" value="ComB"/>
    <property type="match status" value="1"/>
</dbReference>
<sequence length="237" mass="25445">MNQVEVCLTPELIHQHDLSGKIAVVVDIFRATSCMVTGMAHGVQSIHPVATVEECLQLGAKGMVTAGERGGIKVEGFTIGNSPYEYMREEFQKQSIAVTTTNGTRTILASEGAKEIIIGAFLNLSAVARHIQQKNSDVLIHCAGWKGTVNIEDTLYAGALIAELSGTHAHTGDAALLAHELFRANQTDLMKIANNSAHAARLAGFGVAKDLELCMQQSKFDVVPIYENGEITSLTQK</sequence>
<keyword evidence="5 8" id="KW-0378">Hydrolase</keyword>
<evidence type="ECO:0000256" key="2">
    <source>
        <dbReference type="ARBA" id="ARBA00009997"/>
    </source>
</evidence>